<keyword evidence="3" id="KW-1185">Reference proteome</keyword>
<evidence type="ECO:0000313" key="2">
    <source>
        <dbReference type="EMBL" id="MEC4722683.1"/>
    </source>
</evidence>
<dbReference type="Pfam" id="PF14518">
    <property type="entry name" value="Haem_oxygenas_2"/>
    <property type="match status" value="1"/>
</dbReference>
<accession>A0ABU6JGL9</accession>
<dbReference type="RefSeq" id="WP_326509350.1">
    <property type="nucleotide sequence ID" value="NZ_JAWIIV010000034.1"/>
</dbReference>
<evidence type="ECO:0000256" key="1">
    <source>
        <dbReference type="SAM" id="Coils"/>
    </source>
</evidence>
<protein>
    <submittedName>
        <fullName evidence="2">Iron-containing redox enzyme family protein</fullName>
    </submittedName>
</protein>
<dbReference type="SMART" id="SM01236">
    <property type="entry name" value="Haem_oxygenase_2"/>
    <property type="match status" value="1"/>
</dbReference>
<dbReference type="EMBL" id="JAWIIV010000034">
    <property type="protein sequence ID" value="MEC4722683.1"/>
    <property type="molecule type" value="Genomic_DNA"/>
</dbReference>
<dbReference type="Proteomes" id="UP001352263">
    <property type="component" value="Unassembled WGS sequence"/>
</dbReference>
<evidence type="ECO:0000313" key="3">
    <source>
        <dbReference type="Proteomes" id="UP001352263"/>
    </source>
</evidence>
<proteinExistence type="predicted"/>
<dbReference type="Gene3D" id="1.20.910.10">
    <property type="entry name" value="Heme oxygenase-like"/>
    <property type="match status" value="1"/>
</dbReference>
<sequence>MGKPLLERSRAFLDSKLKEADGLPGDLPQRMEALPEWMEKSSEKAAQQYRAYLAGRRDGQGRRYFSNKSHALYFLNAVAPTKLVDGSWLYGILQRWEDPRFANLIRIYLEELGEGLPDKNHVVLYRKLLDTHGCTSWPQLDDAFFTQGAIQLCLAHHAADFLPEVIGFNLGYEQLPLHLLISAYELNELGIDPYYFTLHVTVDNASTGHARRAMQAVFDALPQTGNRAEFLRRVINGYKLNDLGMGTLDAIDSFDITQALLTVLRDKAIVGSAVHSDYCRVGGRTVSDWLSEPERMPDFLAALETAGWIKRGEAPEKSRFWKLISGERAEMFGVFTGYEQQLIRDWITDDSGLAGTARTGTRLPRQPSFRAKQRMDESIAESTVRSRPAYMSRGVFRSQHARHRAANDHDDFNADLRLLEDELAALKDRRIIMSRLVELLSPAVHHTSAGMMATRIFNRMFNA</sequence>
<comment type="caution">
    <text evidence="2">The sequence shown here is derived from an EMBL/GenBank/DDBJ whole genome shotgun (WGS) entry which is preliminary data.</text>
</comment>
<dbReference type="InterPro" id="IPR016084">
    <property type="entry name" value="Haem_Oase-like_multi-hlx"/>
</dbReference>
<gene>
    <name evidence="2" type="ORF">RY831_26300</name>
</gene>
<feature type="coiled-coil region" evidence="1">
    <location>
        <begin position="402"/>
        <end position="429"/>
    </location>
</feature>
<keyword evidence="1" id="KW-0175">Coiled coil</keyword>
<reference evidence="2 3" key="1">
    <citation type="submission" date="2023-10" db="EMBL/GenBank/DDBJ databases">
        <title>Noviherbaspirillum sp. CPCC 100848 genome assembly.</title>
        <authorList>
            <person name="Li X.Y."/>
            <person name="Fang X.M."/>
        </authorList>
    </citation>
    <scope>NUCLEOTIDE SEQUENCE [LARGE SCALE GENOMIC DNA]</scope>
    <source>
        <strain evidence="2 3">CPCC 100848</strain>
    </source>
</reference>
<name>A0ABU6JGL9_9BURK</name>
<organism evidence="2 3">
    <name type="scientific">Noviherbaspirillum album</name>
    <dbReference type="NCBI Taxonomy" id="3080276"/>
    <lineage>
        <taxon>Bacteria</taxon>
        <taxon>Pseudomonadati</taxon>
        <taxon>Pseudomonadota</taxon>
        <taxon>Betaproteobacteria</taxon>
        <taxon>Burkholderiales</taxon>
        <taxon>Oxalobacteraceae</taxon>
        <taxon>Noviherbaspirillum</taxon>
    </lineage>
</organism>